<evidence type="ECO:0000313" key="1">
    <source>
        <dbReference type="EMBL" id="CAA7599524.1"/>
    </source>
</evidence>
<proteinExistence type="predicted"/>
<sequence length="214" mass="23024">MAEGSVAVYEQALRQIKSVAAVRIRLNESGAIEEVHVLAGPERSPKQIVRDVESVLAAQFGLEIDHKKVSVAQVGEEEEEPEPQRWKRPKLVGVSLRTVRGQAQATVELQVGERLLEGSTEGFSSAQNKFRLLVEATVKALSPLSSGTYILVPEDVAITPLAKHKVAQVAVTVVGPGGEDSLVGCALVRSDDREAVVKATLDAVNRKVFFLGKP</sequence>
<reference evidence="1" key="2">
    <citation type="submission" date="2020-01" db="EMBL/GenBank/DDBJ databases">
        <authorList>
            <person name="Hornung B."/>
        </authorList>
    </citation>
    <scope>NUCLEOTIDE SEQUENCE</scope>
    <source>
        <strain evidence="1">PacBioINE</strain>
    </source>
</reference>
<dbReference type="KEGG" id="aacx:DEACI_0150"/>
<dbReference type="Proteomes" id="UP001071230">
    <property type="component" value="Unassembled WGS sequence"/>
</dbReference>
<evidence type="ECO:0000313" key="3">
    <source>
        <dbReference type="Proteomes" id="UP001071230"/>
    </source>
</evidence>
<dbReference type="Proteomes" id="UP000836597">
    <property type="component" value="Chromosome"/>
</dbReference>
<accession>A0A8S0WKQ0</accession>
<dbReference type="RefSeq" id="WP_240983322.1">
    <property type="nucleotide sequence ID" value="NZ_CDGJ01000090.1"/>
</dbReference>
<protein>
    <submittedName>
        <fullName evidence="1">Uncharacterized protein</fullName>
    </submittedName>
</protein>
<evidence type="ECO:0000313" key="2">
    <source>
        <dbReference type="EMBL" id="CEJ08693.1"/>
    </source>
</evidence>
<dbReference type="EMBL" id="CDGJ01000090">
    <property type="protein sequence ID" value="CEJ08693.1"/>
    <property type="molecule type" value="Genomic_DNA"/>
</dbReference>
<dbReference type="EMBL" id="LR746496">
    <property type="protein sequence ID" value="CAA7599524.1"/>
    <property type="molecule type" value="Genomic_DNA"/>
</dbReference>
<dbReference type="AlphaFoldDB" id="A0A8S0WKQ0"/>
<reference evidence="2" key="1">
    <citation type="submission" date="2014-11" db="EMBL/GenBank/DDBJ databases">
        <authorList>
            <person name="Hornung B.V."/>
        </authorList>
    </citation>
    <scope>NUCLEOTIDE SEQUENCE</scope>
    <source>
        <strain evidence="2">INE</strain>
    </source>
</reference>
<keyword evidence="3" id="KW-1185">Reference proteome</keyword>
<gene>
    <name evidence="1" type="ORF">DEACI_0150</name>
    <name evidence="2" type="ORF">DEACI_3172</name>
</gene>
<organism evidence="1">
    <name type="scientific">Acididesulfobacillus acetoxydans</name>
    <dbReference type="NCBI Taxonomy" id="1561005"/>
    <lineage>
        <taxon>Bacteria</taxon>
        <taxon>Bacillati</taxon>
        <taxon>Bacillota</taxon>
        <taxon>Clostridia</taxon>
        <taxon>Eubacteriales</taxon>
        <taxon>Peptococcaceae</taxon>
        <taxon>Acididesulfobacillus</taxon>
    </lineage>
</organism>
<name>A0A8S0WKQ0_9FIRM</name>